<reference evidence="5 6" key="1">
    <citation type="journal article" date="2018" name="New Phytol.">
        <title>Phylogenomics of Endogonaceae and evolution of mycorrhizas within Mucoromycota.</title>
        <authorList>
            <person name="Chang Y."/>
            <person name="Desiro A."/>
            <person name="Na H."/>
            <person name="Sandor L."/>
            <person name="Lipzen A."/>
            <person name="Clum A."/>
            <person name="Barry K."/>
            <person name="Grigoriev I.V."/>
            <person name="Martin F.M."/>
            <person name="Stajich J.E."/>
            <person name="Smith M.E."/>
            <person name="Bonito G."/>
            <person name="Spatafora J.W."/>
        </authorList>
    </citation>
    <scope>NUCLEOTIDE SEQUENCE [LARGE SCALE GENOMIC DNA]</scope>
    <source>
        <strain evidence="5 6">GMNB39</strain>
    </source>
</reference>
<dbReference type="SUPFAM" id="SSF52540">
    <property type="entry name" value="P-loop containing nucleoside triphosphate hydrolases"/>
    <property type="match status" value="1"/>
</dbReference>
<evidence type="ECO:0000256" key="1">
    <source>
        <dbReference type="SAM" id="Coils"/>
    </source>
</evidence>
<evidence type="ECO:0000313" key="6">
    <source>
        <dbReference type="Proteomes" id="UP000268093"/>
    </source>
</evidence>
<dbReference type="GO" id="GO:0031380">
    <property type="term" value="C:nuclear RNA-directed RNA polymerase complex"/>
    <property type="evidence" value="ECO:0007669"/>
    <property type="project" value="TreeGrafter"/>
</dbReference>
<name>A0A433DEA1_9FUNG</name>
<dbReference type="GO" id="GO:0004386">
    <property type="term" value="F:helicase activity"/>
    <property type="evidence" value="ECO:0007669"/>
    <property type="project" value="InterPro"/>
</dbReference>
<dbReference type="InterPro" id="IPR027417">
    <property type="entry name" value="P-loop_NTPase"/>
</dbReference>
<dbReference type="InterPro" id="IPR047187">
    <property type="entry name" value="SF1_C_Upf1"/>
</dbReference>
<evidence type="ECO:0000259" key="3">
    <source>
        <dbReference type="Pfam" id="PF13086"/>
    </source>
</evidence>
<accession>A0A433DEA1</accession>
<evidence type="ECO:0000259" key="4">
    <source>
        <dbReference type="Pfam" id="PF13087"/>
    </source>
</evidence>
<feature type="compositionally biased region" description="Basic and acidic residues" evidence="2">
    <location>
        <begin position="48"/>
        <end position="59"/>
    </location>
</feature>
<dbReference type="Pfam" id="PF13087">
    <property type="entry name" value="AAA_12"/>
    <property type="match status" value="1"/>
</dbReference>
<dbReference type="InterPro" id="IPR045055">
    <property type="entry name" value="DNA2/NAM7-like"/>
</dbReference>
<feature type="compositionally biased region" description="Polar residues" evidence="2">
    <location>
        <begin position="1476"/>
        <end position="1490"/>
    </location>
</feature>
<feature type="coiled-coil region" evidence="1">
    <location>
        <begin position="970"/>
        <end position="997"/>
    </location>
</feature>
<evidence type="ECO:0000313" key="5">
    <source>
        <dbReference type="EMBL" id="RUP49182.1"/>
    </source>
</evidence>
<feature type="region of interest" description="Disordered" evidence="2">
    <location>
        <begin position="1"/>
        <end position="61"/>
    </location>
</feature>
<dbReference type="EMBL" id="RBNI01002533">
    <property type="protein sequence ID" value="RUP49182.1"/>
    <property type="molecule type" value="Genomic_DNA"/>
</dbReference>
<sequence>MNHNQNNRGRGNFRGGGAGRGGRGRGQNTNQTPGGPARQARPSGITPEQKRQIVERRQESIQISSDGTDDLIVAENGSEDIQQLAFVTLGRNSRAFEHQHRMRRFVNSCLVNLSNHHDVDTSGLLIGLVSGPGVARMNDIMLQPMSVDAGLRKWPVSFQYVVLPFVGVLTREKVCQTNMVQQANTIYTAVYVHAEQFLLKGVLRCMQELMDRQSLRDYNVSPEQMRAEDAGACTVTTFPHALLAITRLVFQLLTRVRDAKFEDHFTSIVDQLLHLAARCPQMPPDTAGRAFERDILNREIERINAIILDAKGLTLPAAPDSIIKRKPPGTTANIEFLERNFDPPGDFSPDGPRHDNDQPNIADIQVIPTQAEVTCKRTPFLPANGVPDAPHFIEPGWKRQLDIHFRLFREDMLDPLRKGILAFLRLLEQMTGETRMALSQQGRLRHMVDENVDLNVYCDVHFHGLRLTKQQRVSVEISFAQPKSSTARTADQRKEFWERSKNRLMQGGLICLVWKDTRGRTETATVAPLRMIFGIIIDRDVRQLALNQDHAIITIALTDPSVYLLMLEAAEQGGGQDVEHFMVESPGVFFESYRPILKALQQCTPVTLPFGRYLAPTAADVVGPNNREDFVEPPLYTRAPGFAFDLSVILEPGQVYNLVTTDKASRALAVTMLQQHSTLDDTQARALVETLCREVALIKGPPGTGKTKIGIDLMRVFLHNANKMQCGPILCICYTNHALDQFLEHLLDQNVKSIVRVGAQSKSERLQDHNLEQLMRSQARSFDTRQAIYEGRTKWDQVSKNLLDIDKSLQTGTLPWKYLGPYLMDYWYDHYRNLNNENAFEAEFEDEDDGGGAFQTVGAKNEDGPYHRWISGSDIKRRQEYLEYLRKQKKKARKERKANINRYAELGLDADLNGNYSSMRQQSPEDIAAQAIHIPKTNRPLVLLEADGNVWNMSLEERRRLSDSWKRPVQETMLDELKRLLEESEKIEQNIKNAYDEMRRVILKKSTVIGMTTNGAAKYQTLVSSVAPRIIVCEEAGEVLESHILATLSSSTQHLILIGDHQQLRPHVATYNLSADSHVGRNYNLDKSLFERLVTAPVNTLPMSILTTQRRMRPEIANLIRNTLYPDLVDGGSALTHPPVGGMKKNLYFMDHNHPEDSKDQFGMQSYSNTFEVRMIEALVKYLIRNGYNKHGDIAVLTPYLGQLAKLRKVLMNSFVLVIDERDQEQLENMDLLTAENEEAERVEQNVVKGMVQKTPLQKQVTLRTIDNYQGEEAKIIIISLVRNLRTQDGAGKGIGFLKSPNRTNVLLSRAQHGMFLLGNANLLARNEAGIWPKIIDQLRETDCVGPGFPILCQKHPDTQNIIDTPEMFRLMAPHGGCNLPCSYNMDCGHVCPCQCKYSHSPFIFVTLMMRGMSWSRARNLVLDSIVFAITHAPNGAVTTAVLAKRLQEIPPRSPARSASNGPCLAASIAQPWPAPTTSRTSVAKNNAASYSRADTRASANATNARLKPMLGPRPRQMPRTLSSRCRAPPTVLAARCATRRYSVATRAPTRATQTRTASRAKKSALRGVCTSRARGRAAIRVPPAARLVHGSARIREGACCHAGRRAIGCLATSGAISFSDVVIGARWCAAKFDMIVDVVMQQTLREVNVDEDPLLILSCGHALTMSSLDGIMEMNQFYVVSNPMAETPEFTACQEVPGEEVKQQACFLCRKPIVELRRYGRRIKYAQLSVRSKKYIKAQQGKIKVVRTDLRGVQAELEKSAPQFHVWISKNMSTRPIGQPGASTDRSADPVSEPNVSTRLLRSLPANKLVLPVEYFQQIMKIYSIPKEQADRWTKHVKTVLNCYRTLTGIYESAYGSPAKQLFDASVAHLYRSKIWGAMDEFGDQAESSSSWSDAATATSIIHECIRECGIPPGGMDGSSSVESLQEIVNVQLLLHQQAIGVLEVAGLSSGWPERLVVLDGLSVRFIEERKILRNECPLGIRDQCMARLEELKRKMEDAIRRAQSGTFYSEVTQQERVELYRAMAVEVGGTGHWYRCRNGHPVSHFSTL</sequence>
<feature type="compositionally biased region" description="Low complexity" evidence="2">
    <location>
        <begin position="1546"/>
        <end position="1558"/>
    </location>
</feature>
<feature type="compositionally biased region" description="Low complexity" evidence="2">
    <location>
        <begin position="1"/>
        <end position="10"/>
    </location>
</feature>
<dbReference type="CDD" id="cd18808">
    <property type="entry name" value="SF1_C_Upf1"/>
    <property type="match status" value="1"/>
</dbReference>
<dbReference type="InterPro" id="IPR041677">
    <property type="entry name" value="DNA2/NAM7_AAA_11"/>
</dbReference>
<comment type="caution">
    <text evidence="5">The sequence shown here is derived from an EMBL/GenBank/DDBJ whole genome shotgun (WGS) entry which is preliminary data.</text>
</comment>
<feature type="region of interest" description="Disordered" evidence="2">
    <location>
        <begin position="1472"/>
        <end position="1524"/>
    </location>
</feature>
<keyword evidence="1" id="KW-0175">Coiled coil</keyword>
<gene>
    <name evidence="5" type="ORF">BC936DRAFT_143112</name>
</gene>
<proteinExistence type="predicted"/>
<dbReference type="PANTHER" id="PTHR10887:SF445">
    <property type="entry name" value="NFX1-TYPE ZINC FINGER-CONTAINING PROTEIN 1"/>
    <property type="match status" value="1"/>
</dbReference>
<dbReference type="InterPro" id="IPR041679">
    <property type="entry name" value="DNA2/NAM7-like_C"/>
</dbReference>
<evidence type="ECO:0008006" key="7">
    <source>
        <dbReference type="Google" id="ProtNLM"/>
    </source>
</evidence>
<dbReference type="Gene3D" id="3.40.50.300">
    <property type="entry name" value="P-loop containing nucleotide triphosphate hydrolases"/>
    <property type="match status" value="2"/>
</dbReference>
<feature type="compositionally biased region" description="Gly residues" evidence="2">
    <location>
        <begin position="12"/>
        <end position="25"/>
    </location>
</feature>
<feature type="domain" description="DNA2/NAM7 helicase helicase" evidence="3">
    <location>
        <begin position="679"/>
        <end position="1068"/>
    </location>
</feature>
<feature type="domain" description="DNA2/NAM7 helicase-like C-terminal" evidence="4">
    <location>
        <begin position="1085"/>
        <end position="1321"/>
    </location>
</feature>
<dbReference type="PANTHER" id="PTHR10887">
    <property type="entry name" value="DNA2/NAM7 HELICASE FAMILY"/>
    <property type="match status" value="1"/>
</dbReference>
<protein>
    <recommendedName>
        <fullName evidence="7">P-loop containing nucleoside triphosphate hydrolase protein</fullName>
    </recommendedName>
</protein>
<dbReference type="OrthoDB" id="2423195at2759"/>
<dbReference type="FunFam" id="3.40.50.300:FF:001660">
    <property type="entry name" value="NF-X1 finger and helicase protein, putative"/>
    <property type="match status" value="1"/>
</dbReference>
<dbReference type="Pfam" id="PF13086">
    <property type="entry name" value="AAA_11"/>
    <property type="match status" value="1"/>
</dbReference>
<dbReference type="Proteomes" id="UP000268093">
    <property type="component" value="Unassembled WGS sequence"/>
</dbReference>
<keyword evidence="6" id="KW-1185">Reference proteome</keyword>
<organism evidence="5 6">
    <name type="scientific">Jimgerdemannia flammicorona</name>
    <dbReference type="NCBI Taxonomy" id="994334"/>
    <lineage>
        <taxon>Eukaryota</taxon>
        <taxon>Fungi</taxon>
        <taxon>Fungi incertae sedis</taxon>
        <taxon>Mucoromycota</taxon>
        <taxon>Mucoromycotina</taxon>
        <taxon>Endogonomycetes</taxon>
        <taxon>Endogonales</taxon>
        <taxon>Endogonaceae</taxon>
        <taxon>Jimgerdemannia</taxon>
    </lineage>
</organism>
<dbReference type="GO" id="GO:0031048">
    <property type="term" value="P:regulatory ncRNA-mediated heterochromatin formation"/>
    <property type="evidence" value="ECO:0007669"/>
    <property type="project" value="TreeGrafter"/>
</dbReference>
<feature type="region of interest" description="Disordered" evidence="2">
    <location>
        <begin position="1546"/>
        <end position="1565"/>
    </location>
</feature>
<evidence type="ECO:0000256" key="2">
    <source>
        <dbReference type="SAM" id="MobiDB-lite"/>
    </source>
</evidence>